<dbReference type="Proteomes" id="UP000245119">
    <property type="component" value="Linkage Group LG10"/>
</dbReference>
<dbReference type="OrthoDB" id="40334at2759"/>
<name>A0A2T7NNQ1_POMCA</name>
<dbReference type="STRING" id="400727.A0A2T7NNQ1"/>
<evidence type="ECO:0000313" key="3">
    <source>
        <dbReference type="Proteomes" id="UP000245119"/>
    </source>
</evidence>
<dbReference type="PANTHER" id="PTHR28630">
    <property type="match status" value="1"/>
</dbReference>
<sequence length="231" mass="26644">MEKDETQSATKDESQPIPEEAKELRMSRGMKPELVIDFEKLKTLFVYDEMGNKIRFSDIYKKQKTIIILTRHLLDFITKEYVEDLALIPLEYLQEVDVRLVVVGPAHYKFIKDFKKLTRYQQTMYCDPDRQVYKTLGCIEKLACGPLSDSKHIKSGAWAGTLKSVWRAIQYQEFQGDVKQQGGAFILGPGEEVHFSHLDESSTDHTNINELLREAGVHPVNFPKDKPVIHI</sequence>
<protein>
    <submittedName>
        <fullName evidence="2">Uncharacterized protein</fullName>
    </submittedName>
</protein>
<dbReference type="PANTHER" id="PTHR28630:SF3">
    <property type="entry name" value="PEROXIREDOXIN-LIKE 2C"/>
    <property type="match status" value="1"/>
</dbReference>
<dbReference type="OMA" id="MQNTVDH"/>
<dbReference type="CDD" id="cd02970">
    <property type="entry name" value="PRX_like2"/>
    <property type="match status" value="1"/>
</dbReference>
<dbReference type="Gene3D" id="3.40.30.10">
    <property type="entry name" value="Glutaredoxin"/>
    <property type="match status" value="1"/>
</dbReference>
<dbReference type="EMBL" id="PZQS01000010">
    <property type="protein sequence ID" value="PVD22772.1"/>
    <property type="molecule type" value="Genomic_DNA"/>
</dbReference>
<organism evidence="2 3">
    <name type="scientific">Pomacea canaliculata</name>
    <name type="common">Golden apple snail</name>
    <dbReference type="NCBI Taxonomy" id="400727"/>
    <lineage>
        <taxon>Eukaryota</taxon>
        <taxon>Metazoa</taxon>
        <taxon>Spiralia</taxon>
        <taxon>Lophotrochozoa</taxon>
        <taxon>Mollusca</taxon>
        <taxon>Gastropoda</taxon>
        <taxon>Caenogastropoda</taxon>
        <taxon>Architaenioglossa</taxon>
        <taxon>Ampullarioidea</taxon>
        <taxon>Ampullariidae</taxon>
        <taxon>Pomacea</taxon>
    </lineage>
</organism>
<evidence type="ECO:0000256" key="1">
    <source>
        <dbReference type="SAM" id="MobiDB-lite"/>
    </source>
</evidence>
<dbReference type="InterPro" id="IPR032801">
    <property type="entry name" value="PXL2A/B/C"/>
</dbReference>
<reference evidence="2 3" key="1">
    <citation type="submission" date="2018-04" db="EMBL/GenBank/DDBJ databases">
        <title>The genome of golden apple snail Pomacea canaliculata provides insight into stress tolerance and invasive adaptation.</title>
        <authorList>
            <person name="Liu C."/>
            <person name="Liu B."/>
            <person name="Ren Y."/>
            <person name="Zhang Y."/>
            <person name="Wang H."/>
            <person name="Li S."/>
            <person name="Jiang F."/>
            <person name="Yin L."/>
            <person name="Zhang G."/>
            <person name="Qian W."/>
            <person name="Fan W."/>
        </authorList>
    </citation>
    <scope>NUCLEOTIDE SEQUENCE [LARGE SCALE GENOMIC DNA]</scope>
    <source>
        <strain evidence="2">SZHN2017</strain>
        <tissue evidence="2">Muscle</tissue>
    </source>
</reference>
<dbReference type="Pfam" id="PF13911">
    <property type="entry name" value="AhpC-TSA_2"/>
    <property type="match status" value="1"/>
</dbReference>
<evidence type="ECO:0000313" key="2">
    <source>
        <dbReference type="EMBL" id="PVD22772.1"/>
    </source>
</evidence>
<keyword evidence="3" id="KW-1185">Reference proteome</keyword>
<comment type="caution">
    <text evidence="2">The sequence shown here is derived from an EMBL/GenBank/DDBJ whole genome shotgun (WGS) entry which is preliminary data.</text>
</comment>
<accession>A0A2T7NNQ1</accession>
<dbReference type="AlphaFoldDB" id="A0A2T7NNQ1"/>
<gene>
    <name evidence="2" type="ORF">C0Q70_16028</name>
</gene>
<proteinExistence type="predicted"/>
<feature type="region of interest" description="Disordered" evidence="1">
    <location>
        <begin position="1"/>
        <end position="26"/>
    </location>
</feature>